<dbReference type="Pfam" id="PF03471">
    <property type="entry name" value="CorC_HlyC"/>
    <property type="match status" value="1"/>
</dbReference>
<feature type="domain" description="CBS" evidence="12">
    <location>
        <begin position="206"/>
        <end position="267"/>
    </location>
</feature>
<proteinExistence type="inferred from homology"/>
<evidence type="ECO:0000256" key="1">
    <source>
        <dbReference type="ARBA" id="ARBA00004651"/>
    </source>
</evidence>
<reference evidence="14 15" key="1">
    <citation type="journal article" date="2010" name="PLoS ONE">
        <title>The glycobiome of the rumen bacterium Butyrivibrio proteoclasticus B316(T) highlights adaptation to a polysaccharide-rich environment.</title>
        <authorList>
            <person name="Kelly W.J."/>
            <person name="Leahy S.C."/>
            <person name="Altermann E."/>
            <person name="Yeoman C.J."/>
            <person name="Dunne J.C."/>
            <person name="Kong Z."/>
            <person name="Pacheco D.M."/>
            <person name="Li D."/>
            <person name="Noel S.J."/>
            <person name="Moon C.D."/>
            <person name="Cookson A.L."/>
            <person name="Attwood G.T."/>
        </authorList>
    </citation>
    <scope>NUCLEOTIDE SEQUENCE [LARGE SCALE GENOMIC DNA]</scope>
    <source>
        <strain evidence="15">ATCC 51982 / DSM 14932 / B316</strain>
    </source>
</reference>
<dbReference type="Proteomes" id="UP000001299">
    <property type="component" value="Chromosome 1"/>
</dbReference>
<dbReference type="FunFam" id="3.10.580.10:FF:000002">
    <property type="entry name" value="Magnesium/cobalt efflux protein CorC"/>
    <property type="match status" value="1"/>
</dbReference>
<dbReference type="AlphaFoldDB" id="E0RYN8"/>
<dbReference type="InterPro" id="IPR000644">
    <property type="entry name" value="CBS_dom"/>
</dbReference>
<evidence type="ECO:0000256" key="8">
    <source>
        <dbReference type="ARBA" id="ARBA00023136"/>
    </source>
</evidence>
<keyword evidence="4 10" id="KW-0812">Transmembrane</keyword>
<evidence type="ECO:0000256" key="3">
    <source>
        <dbReference type="ARBA" id="ARBA00022475"/>
    </source>
</evidence>
<dbReference type="SUPFAM" id="SSF54631">
    <property type="entry name" value="CBS-domain pair"/>
    <property type="match status" value="1"/>
</dbReference>
<evidence type="ECO:0000259" key="12">
    <source>
        <dbReference type="PROSITE" id="PS51371"/>
    </source>
</evidence>
<dbReference type="InterPro" id="IPR046342">
    <property type="entry name" value="CBS_dom_sf"/>
</dbReference>
<dbReference type="EMBL" id="CP001810">
    <property type="protein sequence ID" value="ADL34733.1"/>
    <property type="molecule type" value="Genomic_DNA"/>
</dbReference>
<evidence type="ECO:0000256" key="11">
    <source>
        <dbReference type="SAM" id="Phobius"/>
    </source>
</evidence>
<evidence type="ECO:0000259" key="13">
    <source>
        <dbReference type="PROSITE" id="PS51846"/>
    </source>
</evidence>
<dbReference type="InterPro" id="IPR002550">
    <property type="entry name" value="CNNM"/>
</dbReference>
<feature type="transmembrane region" description="Helical" evidence="11">
    <location>
        <begin position="86"/>
        <end position="110"/>
    </location>
</feature>
<dbReference type="InterPro" id="IPR016169">
    <property type="entry name" value="FAD-bd_PCMH_sub2"/>
</dbReference>
<keyword evidence="5" id="KW-0677">Repeat</keyword>
<dbReference type="KEGG" id="bpb:bpr_I1999"/>
<dbReference type="Gene3D" id="3.30.465.10">
    <property type="match status" value="1"/>
</dbReference>
<evidence type="ECO:0000256" key="2">
    <source>
        <dbReference type="ARBA" id="ARBA00006337"/>
    </source>
</evidence>
<dbReference type="HOGENOM" id="CLU_015237_4_1_9"/>
<dbReference type="InterPro" id="IPR005170">
    <property type="entry name" value="Transptr-assoc_dom"/>
</dbReference>
<protein>
    <recommendedName>
        <fullName evidence="16">Hemolysin, contains CBS domains</fullName>
    </recommendedName>
</protein>
<keyword evidence="7 9" id="KW-0129">CBS domain</keyword>
<evidence type="ECO:0000256" key="4">
    <source>
        <dbReference type="ARBA" id="ARBA00022692"/>
    </source>
</evidence>
<dbReference type="SUPFAM" id="SSF56176">
    <property type="entry name" value="FAD-binding/transporter-associated domain-like"/>
    <property type="match status" value="1"/>
</dbReference>
<evidence type="ECO:0000256" key="9">
    <source>
        <dbReference type="PROSITE-ProRule" id="PRU00703"/>
    </source>
</evidence>
<evidence type="ECO:0000256" key="5">
    <source>
        <dbReference type="ARBA" id="ARBA00022737"/>
    </source>
</evidence>
<dbReference type="PANTHER" id="PTHR22777:SF32">
    <property type="entry name" value="UPF0053 INNER MEMBRANE PROTEIN YFJD"/>
    <property type="match status" value="1"/>
</dbReference>
<keyword evidence="8 10" id="KW-0472">Membrane</keyword>
<dbReference type="PANTHER" id="PTHR22777">
    <property type="entry name" value="HEMOLYSIN-RELATED"/>
    <property type="match status" value="1"/>
</dbReference>
<dbReference type="GO" id="GO:0050660">
    <property type="term" value="F:flavin adenine dinucleotide binding"/>
    <property type="evidence" value="ECO:0007669"/>
    <property type="project" value="InterPro"/>
</dbReference>
<gene>
    <name evidence="14" type="ordered locus">bpr_I1999</name>
</gene>
<feature type="domain" description="CBS" evidence="12">
    <location>
        <begin position="270"/>
        <end position="327"/>
    </location>
</feature>
<evidence type="ECO:0000256" key="10">
    <source>
        <dbReference type="PROSITE-ProRule" id="PRU01193"/>
    </source>
</evidence>
<dbReference type="eggNOG" id="COG1253">
    <property type="taxonomic scope" value="Bacteria"/>
</dbReference>
<name>E0RYN8_BUTPB</name>
<dbReference type="STRING" id="515622.bpr_I1999"/>
<dbReference type="InterPro" id="IPR044751">
    <property type="entry name" value="Ion_transp-like_CBS"/>
</dbReference>
<keyword evidence="6 10" id="KW-1133">Transmembrane helix</keyword>
<dbReference type="PROSITE" id="PS51371">
    <property type="entry name" value="CBS"/>
    <property type="match status" value="2"/>
</dbReference>
<dbReference type="Pfam" id="PF01595">
    <property type="entry name" value="CNNM"/>
    <property type="match status" value="1"/>
</dbReference>
<accession>E0RYN8</accession>
<evidence type="ECO:0000313" key="15">
    <source>
        <dbReference type="Proteomes" id="UP000001299"/>
    </source>
</evidence>
<dbReference type="Gene3D" id="3.10.580.10">
    <property type="entry name" value="CBS-domain"/>
    <property type="match status" value="1"/>
</dbReference>
<dbReference type="GO" id="GO:0005886">
    <property type="term" value="C:plasma membrane"/>
    <property type="evidence" value="ECO:0007669"/>
    <property type="project" value="UniProtKB-SubCell"/>
</dbReference>
<dbReference type="Pfam" id="PF00571">
    <property type="entry name" value="CBS"/>
    <property type="match status" value="2"/>
</dbReference>
<dbReference type="InterPro" id="IPR036318">
    <property type="entry name" value="FAD-bd_PCMH-like_sf"/>
</dbReference>
<evidence type="ECO:0000256" key="7">
    <source>
        <dbReference type="ARBA" id="ARBA00023122"/>
    </source>
</evidence>
<dbReference type="PROSITE" id="PS51846">
    <property type="entry name" value="CNNM"/>
    <property type="match status" value="1"/>
</dbReference>
<organism evidence="14 15">
    <name type="scientific">Butyrivibrio proteoclasticus (strain ATCC 51982 / DSM 14932 / B316)</name>
    <name type="common">Clostridium proteoclasticum</name>
    <dbReference type="NCBI Taxonomy" id="515622"/>
    <lineage>
        <taxon>Bacteria</taxon>
        <taxon>Bacillati</taxon>
        <taxon>Bacillota</taxon>
        <taxon>Clostridia</taxon>
        <taxon>Lachnospirales</taxon>
        <taxon>Lachnospiraceae</taxon>
        <taxon>Butyrivibrio</taxon>
    </lineage>
</organism>
<dbReference type="SMART" id="SM01091">
    <property type="entry name" value="CorC_HlyC"/>
    <property type="match status" value="1"/>
</dbReference>
<evidence type="ECO:0000256" key="6">
    <source>
        <dbReference type="ARBA" id="ARBA00022989"/>
    </source>
</evidence>
<evidence type="ECO:0008006" key="16">
    <source>
        <dbReference type="Google" id="ProtNLM"/>
    </source>
</evidence>
<feature type="transmembrane region" description="Helical" evidence="11">
    <location>
        <begin position="122"/>
        <end position="144"/>
    </location>
</feature>
<keyword evidence="15" id="KW-1185">Reference proteome</keyword>
<keyword evidence="3" id="KW-1003">Cell membrane</keyword>
<dbReference type="CDD" id="cd04590">
    <property type="entry name" value="CBS_pair_CorC_HlyC_assoc"/>
    <property type="match status" value="1"/>
</dbReference>
<feature type="domain" description="CNNM transmembrane" evidence="13">
    <location>
        <begin position="1"/>
        <end position="187"/>
    </location>
</feature>
<comment type="subcellular location">
    <subcellularLocation>
        <location evidence="1">Cell membrane</location>
        <topology evidence="1">Multi-pass membrane protein</topology>
    </subcellularLocation>
</comment>
<comment type="similarity">
    <text evidence="2">Belongs to the UPF0053 family.</text>
</comment>
<dbReference type="RefSeq" id="WP_013281387.1">
    <property type="nucleotide sequence ID" value="NC_014387.1"/>
</dbReference>
<evidence type="ECO:0000313" key="14">
    <source>
        <dbReference type="EMBL" id="ADL34733.1"/>
    </source>
</evidence>
<sequence length="428" mass="48051">MNVHLVRLIVLIVLVLLSAFFSSAETAFMTVNRVKIKALADEGNKRAASVIRICEDTQKMLSAILIGNNIVNLSASALMTIFVTDLWGSLAVGIGTGVLTLVVLVFGEILPKTIATAYSENISLWYAGVILFIMAITKPLSFIINGVASAILKLLRVDVQNRVAMTENELKTYVDVSHEDGVIETGEKEIIYNVFDFSDAVAKDIMIPRIDMSCVSSDDDYNEVMRVFKDEMYTRIPVYEGNEQDNIIGLINIKDLILVQDKDNFKIKDYIRKAYYTYEFKKTADLLVEMRERSQNVAFVLSEYGTTVGMITLEDLLEEIVGEIRDEYDSDEAQFIKDLGDNKYLVEGNMKLDDINDALGTNLDSEDYDSIGGLMIENLDRLPGYGETVNLDNGITLTARAIKRNRITKVLMHVEPVHEQETEEDNKE</sequence>